<organism evidence="2">
    <name type="scientific">Sesamum radiatum</name>
    <name type="common">Black benniseed</name>
    <dbReference type="NCBI Taxonomy" id="300843"/>
    <lineage>
        <taxon>Eukaryota</taxon>
        <taxon>Viridiplantae</taxon>
        <taxon>Streptophyta</taxon>
        <taxon>Embryophyta</taxon>
        <taxon>Tracheophyta</taxon>
        <taxon>Spermatophyta</taxon>
        <taxon>Magnoliopsida</taxon>
        <taxon>eudicotyledons</taxon>
        <taxon>Gunneridae</taxon>
        <taxon>Pentapetalae</taxon>
        <taxon>asterids</taxon>
        <taxon>lamiids</taxon>
        <taxon>Lamiales</taxon>
        <taxon>Pedaliaceae</taxon>
        <taxon>Sesamum</taxon>
    </lineage>
</organism>
<evidence type="ECO:0000259" key="1">
    <source>
        <dbReference type="Pfam" id="PF22936"/>
    </source>
</evidence>
<dbReference type="Pfam" id="PF22936">
    <property type="entry name" value="Pol_BBD"/>
    <property type="match status" value="1"/>
</dbReference>
<dbReference type="AlphaFoldDB" id="A0AAW2IZT4"/>
<name>A0AAW2IZT4_SESRA</name>
<dbReference type="InterPro" id="IPR054722">
    <property type="entry name" value="PolX-like_BBD"/>
</dbReference>
<protein>
    <recommendedName>
        <fullName evidence="1">Retrovirus-related Pol polyprotein from transposon TNT 1-94-like beta-barrel domain-containing protein</fullName>
    </recommendedName>
</protein>
<proteinExistence type="predicted"/>
<comment type="caution">
    <text evidence="2">The sequence shown here is derived from an EMBL/GenBank/DDBJ whole genome shotgun (WGS) entry which is preliminary data.</text>
</comment>
<gene>
    <name evidence="2" type="ORF">Sradi_7127800</name>
</gene>
<evidence type="ECO:0000313" key="2">
    <source>
        <dbReference type="EMBL" id="KAL0287272.1"/>
    </source>
</evidence>
<accession>A0AAW2IZT4</accession>
<sequence length="108" mass="12177">MFMVEVNMITNVASWVLDTGYVAHICNNLQVLERSKKLSKDEIILRLGDGKAVAAKVVGSLNLVISDHIRIELKDCYYVPRMIKNIISILVLDNNGYAFKMNKNGFMS</sequence>
<reference evidence="2" key="1">
    <citation type="submission" date="2020-06" db="EMBL/GenBank/DDBJ databases">
        <authorList>
            <person name="Li T."/>
            <person name="Hu X."/>
            <person name="Zhang T."/>
            <person name="Song X."/>
            <person name="Zhang H."/>
            <person name="Dai N."/>
            <person name="Sheng W."/>
            <person name="Hou X."/>
            <person name="Wei L."/>
        </authorList>
    </citation>
    <scope>NUCLEOTIDE SEQUENCE</scope>
    <source>
        <strain evidence="2">G02</strain>
        <tissue evidence="2">Leaf</tissue>
    </source>
</reference>
<reference evidence="2" key="2">
    <citation type="journal article" date="2024" name="Plant">
        <title>Genomic evolution and insights into agronomic trait innovations of Sesamum species.</title>
        <authorList>
            <person name="Miao H."/>
            <person name="Wang L."/>
            <person name="Qu L."/>
            <person name="Liu H."/>
            <person name="Sun Y."/>
            <person name="Le M."/>
            <person name="Wang Q."/>
            <person name="Wei S."/>
            <person name="Zheng Y."/>
            <person name="Lin W."/>
            <person name="Duan Y."/>
            <person name="Cao H."/>
            <person name="Xiong S."/>
            <person name="Wang X."/>
            <person name="Wei L."/>
            <person name="Li C."/>
            <person name="Ma Q."/>
            <person name="Ju M."/>
            <person name="Zhao R."/>
            <person name="Li G."/>
            <person name="Mu C."/>
            <person name="Tian Q."/>
            <person name="Mei H."/>
            <person name="Zhang T."/>
            <person name="Gao T."/>
            <person name="Zhang H."/>
        </authorList>
    </citation>
    <scope>NUCLEOTIDE SEQUENCE</scope>
    <source>
        <strain evidence="2">G02</strain>
    </source>
</reference>
<feature type="domain" description="Retrovirus-related Pol polyprotein from transposon TNT 1-94-like beta-barrel" evidence="1">
    <location>
        <begin position="15"/>
        <end position="97"/>
    </location>
</feature>
<dbReference type="EMBL" id="JACGWJ010000887">
    <property type="protein sequence ID" value="KAL0287272.1"/>
    <property type="molecule type" value="Genomic_DNA"/>
</dbReference>